<dbReference type="Proteomes" id="UP000461754">
    <property type="component" value="Unassembled WGS sequence"/>
</dbReference>
<comment type="caution">
    <text evidence="2">The sequence shown here is derived from an EMBL/GenBank/DDBJ whole genome shotgun (WGS) entry which is preliminary data.</text>
</comment>
<evidence type="ECO:0000313" key="3">
    <source>
        <dbReference type="Proteomes" id="UP000461754"/>
    </source>
</evidence>
<evidence type="ECO:0000256" key="1">
    <source>
        <dbReference type="SAM" id="MobiDB-lite"/>
    </source>
</evidence>
<name>A0A7X2T9G3_9FIRM</name>
<protein>
    <recommendedName>
        <fullName evidence="4">YolD-like family protein</fullName>
    </recommendedName>
</protein>
<gene>
    <name evidence="2" type="ORF">FYJ52_02875</name>
</gene>
<dbReference type="AlphaFoldDB" id="A0A7X2T9G3"/>
<sequence>MNRETLLRQGAPRHDGDAFSRRHPPMSTANRAKIFAPFAALSTYDTALSACEAYHTAIACPELSDDAAAALDAALKLICEKLRTCPSGGVPVALTYFAPYIENAGYVRTRRGKILSIHLKKRTLMFTDQDAPHVIDFAHLLEVHFL</sequence>
<evidence type="ECO:0008006" key="4">
    <source>
        <dbReference type="Google" id="ProtNLM"/>
    </source>
</evidence>
<evidence type="ECO:0000313" key="2">
    <source>
        <dbReference type="EMBL" id="MSS19357.1"/>
    </source>
</evidence>
<keyword evidence="3" id="KW-1185">Reference proteome</keyword>
<feature type="region of interest" description="Disordered" evidence="1">
    <location>
        <begin position="1"/>
        <end position="24"/>
    </location>
</feature>
<feature type="compositionally biased region" description="Basic and acidic residues" evidence="1">
    <location>
        <begin position="1"/>
        <end position="20"/>
    </location>
</feature>
<accession>A0A7X2T9G3</accession>
<dbReference type="EMBL" id="VUMO01000002">
    <property type="protein sequence ID" value="MSS19357.1"/>
    <property type="molecule type" value="Genomic_DNA"/>
</dbReference>
<organism evidence="2 3">
    <name type="scientific">Pseudoramibacter porci</name>
    <dbReference type="NCBI Taxonomy" id="2606631"/>
    <lineage>
        <taxon>Bacteria</taxon>
        <taxon>Bacillati</taxon>
        <taxon>Bacillota</taxon>
        <taxon>Clostridia</taxon>
        <taxon>Eubacteriales</taxon>
        <taxon>Eubacteriaceae</taxon>
        <taxon>Pseudoramibacter</taxon>
    </lineage>
</organism>
<dbReference type="RefSeq" id="WP_154575754.1">
    <property type="nucleotide sequence ID" value="NZ_VUMO01000002.1"/>
</dbReference>
<proteinExistence type="predicted"/>
<reference evidence="2 3" key="1">
    <citation type="submission" date="2019-08" db="EMBL/GenBank/DDBJ databases">
        <title>In-depth cultivation of the pig gut microbiome towards novel bacterial diversity and tailored functional studies.</title>
        <authorList>
            <person name="Wylensek D."/>
            <person name="Hitch T.C.A."/>
            <person name="Clavel T."/>
        </authorList>
    </citation>
    <scope>NUCLEOTIDE SEQUENCE [LARGE SCALE GENOMIC DNA]</scope>
    <source>
        <strain evidence="2 3">RF-744-FAT-4</strain>
    </source>
</reference>